<dbReference type="InterPro" id="IPR043502">
    <property type="entry name" value="DNA/RNA_pol_sf"/>
</dbReference>
<dbReference type="InParanoid" id="A0A3Q7HJZ8"/>
<dbReference type="Gene3D" id="3.30.70.270">
    <property type="match status" value="1"/>
</dbReference>
<dbReference type="AlphaFoldDB" id="A0A3Q7HJZ8"/>
<dbReference type="PANTHER" id="PTHR33064">
    <property type="entry name" value="POL PROTEIN"/>
    <property type="match status" value="1"/>
</dbReference>
<dbReference type="PANTHER" id="PTHR33064:SF37">
    <property type="entry name" value="RIBONUCLEASE H"/>
    <property type="match status" value="1"/>
</dbReference>
<name>A0A3Q7HJZ8_SOLLC</name>
<dbReference type="EnsemblPlants" id="Solyc08g023545.1.1">
    <property type="protein sequence ID" value="Solyc08g023545.1.1"/>
    <property type="gene ID" value="Solyc08g023545.1"/>
</dbReference>
<dbReference type="FunFam" id="3.30.70.270:FF:000020">
    <property type="entry name" value="Transposon Tf2-6 polyprotein-like Protein"/>
    <property type="match status" value="1"/>
</dbReference>
<dbReference type="Gramene" id="Solyc08g023545.1.1">
    <property type="protein sequence ID" value="Solyc08g023545.1.1"/>
    <property type="gene ID" value="Solyc08g023545.1"/>
</dbReference>
<dbReference type="InterPro" id="IPR043128">
    <property type="entry name" value="Rev_trsase/Diguanyl_cyclase"/>
</dbReference>
<proteinExistence type="predicted"/>
<reference evidence="1" key="1">
    <citation type="journal article" date="2012" name="Nature">
        <title>The tomato genome sequence provides insights into fleshy fruit evolution.</title>
        <authorList>
            <consortium name="Tomato Genome Consortium"/>
        </authorList>
    </citation>
    <scope>NUCLEOTIDE SEQUENCE [LARGE SCALE GENOMIC DNA]</scope>
    <source>
        <strain evidence="1">cv. Heinz 1706</strain>
    </source>
</reference>
<dbReference type="OMA" id="YKINAIS"/>
<evidence type="ECO:0000313" key="2">
    <source>
        <dbReference type="Proteomes" id="UP000004994"/>
    </source>
</evidence>
<sequence length="101" mass="11619">MPYYGVYTFLTSPLGIDSKRGVELDPYKINAISELPPPRTRKEVMSFLGRLNYISLFIAQFTMVCEPIFKLLKKDAPTKWTKECQIAFNVVKIYLSNPPIL</sequence>
<organism evidence="1">
    <name type="scientific">Solanum lycopersicum</name>
    <name type="common">Tomato</name>
    <name type="synonym">Lycopersicon esculentum</name>
    <dbReference type="NCBI Taxonomy" id="4081"/>
    <lineage>
        <taxon>Eukaryota</taxon>
        <taxon>Viridiplantae</taxon>
        <taxon>Streptophyta</taxon>
        <taxon>Embryophyta</taxon>
        <taxon>Tracheophyta</taxon>
        <taxon>Spermatophyta</taxon>
        <taxon>Magnoliopsida</taxon>
        <taxon>eudicotyledons</taxon>
        <taxon>Gunneridae</taxon>
        <taxon>Pentapetalae</taxon>
        <taxon>asterids</taxon>
        <taxon>lamiids</taxon>
        <taxon>Solanales</taxon>
        <taxon>Solanaceae</taxon>
        <taxon>Solanoideae</taxon>
        <taxon>Solaneae</taxon>
        <taxon>Solanum</taxon>
        <taxon>Solanum subgen. Lycopersicon</taxon>
    </lineage>
</organism>
<dbReference type="STRING" id="4081.A0A3Q7HJZ8"/>
<dbReference type="Proteomes" id="UP000004994">
    <property type="component" value="Chromosome 8"/>
</dbReference>
<evidence type="ECO:0008006" key="3">
    <source>
        <dbReference type="Google" id="ProtNLM"/>
    </source>
</evidence>
<protein>
    <recommendedName>
        <fullName evidence="3">Reverse transcriptase/retrotransposon-derived protein RNase H-like domain-containing protein</fullName>
    </recommendedName>
</protein>
<reference evidence="1" key="2">
    <citation type="submission" date="2019-01" db="UniProtKB">
        <authorList>
            <consortium name="EnsemblPlants"/>
        </authorList>
    </citation>
    <scope>IDENTIFICATION</scope>
    <source>
        <strain evidence="1">cv. Heinz 1706</strain>
    </source>
</reference>
<accession>A0A3Q7HJZ8</accession>
<dbReference type="InterPro" id="IPR051320">
    <property type="entry name" value="Viral_Replic_Matur_Polypro"/>
</dbReference>
<keyword evidence="2" id="KW-1185">Reference proteome</keyword>
<evidence type="ECO:0000313" key="1">
    <source>
        <dbReference type="EnsemblPlants" id="Solyc08g023545.1.1"/>
    </source>
</evidence>
<dbReference type="SUPFAM" id="SSF56672">
    <property type="entry name" value="DNA/RNA polymerases"/>
    <property type="match status" value="1"/>
</dbReference>